<evidence type="ECO:0000313" key="2">
    <source>
        <dbReference type="Proteomes" id="UP001283361"/>
    </source>
</evidence>
<sequence>MPCDKQTPCRSPETNMLIEGFASSLTNQRRHVEGTRPVSPGQIYSEHHSCLSHQLCCPVCPVSPRPGPCLRLPCSSCVSVSGCFLFLRLNAFNQSSALSLSLVIDQPFQDYGQGDLCQNFKGKLPSTRIIETNHCVGEWPFFFLFHPPFFCHSVSEGTDYVGDWPLQMKIMKISHPRDEAEMFSHLLRTRASVAV</sequence>
<gene>
    <name evidence="1" type="ORF">RRG08_065240</name>
</gene>
<dbReference type="AlphaFoldDB" id="A0AAE0YHI5"/>
<protein>
    <submittedName>
        <fullName evidence="1">Uncharacterized protein</fullName>
    </submittedName>
</protein>
<proteinExistence type="predicted"/>
<comment type="caution">
    <text evidence="1">The sequence shown here is derived from an EMBL/GenBank/DDBJ whole genome shotgun (WGS) entry which is preliminary data.</text>
</comment>
<accession>A0AAE0YHI5</accession>
<dbReference type="EMBL" id="JAWDGP010006169">
    <property type="protein sequence ID" value="KAK3746075.1"/>
    <property type="molecule type" value="Genomic_DNA"/>
</dbReference>
<keyword evidence="2" id="KW-1185">Reference proteome</keyword>
<reference evidence="1" key="1">
    <citation type="journal article" date="2023" name="G3 (Bethesda)">
        <title>A reference genome for the long-term kleptoplast-retaining sea slug Elysia crispata morphotype clarki.</title>
        <authorList>
            <person name="Eastman K.E."/>
            <person name="Pendleton A.L."/>
            <person name="Shaikh M.A."/>
            <person name="Suttiyut T."/>
            <person name="Ogas R."/>
            <person name="Tomko P."/>
            <person name="Gavelis G."/>
            <person name="Widhalm J.R."/>
            <person name="Wisecaver J.H."/>
        </authorList>
    </citation>
    <scope>NUCLEOTIDE SEQUENCE</scope>
    <source>
        <strain evidence="1">ECLA1</strain>
    </source>
</reference>
<organism evidence="1 2">
    <name type="scientific">Elysia crispata</name>
    <name type="common">lettuce slug</name>
    <dbReference type="NCBI Taxonomy" id="231223"/>
    <lineage>
        <taxon>Eukaryota</taxon>
        <taxon>Metazoa</taxon>
        <taxon>Spiralia</taxon>
        <taxon>Lophotrochozoa</taxon>
        <taxon>Mollusca</taxon>
        <taxon>Gastropoda</taxon>
        <taxon>Heterobranchia</taxon>
        <taxon>Euthyneura</taxon>
        <taxon>Panpulmonata</taxon>
        <taxon>Sacoglossa</taxon>
        <taxon>Placobranchoidea</taxon>
        <taxon>Plakobranchidae</taxon>
        <taxon>Elysia</taxon>
    </lineage>
</organism>
<name>A0AAE0YHI5_9GAST</name>
<evidence type="ECO:0000313" key="1">
    <source>
        <dbReference type="EMBL" id="KAK3746075.1"/>
    </source>
</evidence>
<dbReference type="Proteomes" id="UP001283361">
    <property type="component" value="Unassembled WGS sequence"/>
</dbReference>